<accession>A0A2H1W3S6</accession>
<sequence length="244" mass="27096">MTSAKQCTSTNKISRIKAARRKKVPTCCDPTNLDFIRILNFNVQIATNMTIHKSDIPTTRRMSKFSKIRSQWIDLVAASFACLWMLRHLRITLKPVTPCSPFDALTPKTQSQPGSTQTDCIWNVSLLVSCCKYRLNPVLDVSIPSLNTGITVLALQIYYARRGCNAMNAKRYSGALLHGARSLAANRKLLKANPPLTSVTGDHHGAQCRSLCITSGDIKKLEEAGYHTVESVINEVKKDHLLLV</sequence>
<dbReference type="EMBL" id="ODYU01006147">
    <property type="protein sequence ID" value="SOQ47749.1"/>
    <property type="molecule type" value="Genomic_DNA"/>
</dbReference>
<organism evidence="1">
    <name type="scientific">Spodoptera frugiperda</name>
    <name type="common">Fall armyworm</name>
    <dbReference type="NCBI Taxonomy" id="7108"/>
    <lineage>
        <taxon>Eukaryota</taxon>
        <taxon>Metazoa</taxon>
        <taxon>Ecdysozoa</taxon>
        <taxon>Arthropoda</taxon>
        <taxon>Hexapoda</taxon>
        <taxon>Insecta</taxon>
        <taxon>Pterygota</taxon>
        <taxon>Neoptera</taxon>
        <taxon>Endopterygota</taxon>
        <taxon>Lepidoptera</taxon>
        <taxon>Glossata</taxon>
        <taxon>Ditrysia</taxon>
        <taxon>Noctuoidea</taxon>
        <taxon>Noctuidae</taxon>
        <taxon>Amphipyrinae</taxon>
        <taxon>Spodoptera</taxon>
    </lineage>
</organism>
<name>A0A2H1W3S6_SPOFR</name>
<reference evidence="1" key="1">
    <citation type="submission" date="2016-07" db="EMBL/GenBank/DDBJ databases">
        <authorList>
            <person name="Bretaudeau A."/>
        </authorList>
    </citation>
    <scope>NUCLEOTIDE SEQUENCE</scope>
    <source>
        <strain evidence="1">Rice</strain>
        <tissue evidence="1">Whole body</tissue>
    </source>
</reference>
<protein>
    <submittedName>
        <fullName evidence="1">SFRICE_030423</fullName>
    </submittedName>
</protein>
<evidence type="ECO:0000313" key="1">
    <source>
        <dbReference type="EMBL" id="SOQ47749.1"/>
    </source>
</evidence>
<proteinExistence type="predicted"/>
<dbReference type="AlphaFoldDB" id="A0A2H1W3S6"/>
<dbReference type="Gene3D" id="1.10.150.20">
    <property type="entry name" value="5' to 3' exonuclease, C-terminal subdomain"/>
    <property type="match status" value="1"/>
</dbReference>
<gene>
    <name evidence="1" type="ORF">SFRICE_030423</name>
</gene>